<evidence type="ECO:0000313" key="2">
    <source>
        <dbReference type="EMBL" id="KAF5842715.1"/>
    </source>
</evidence>
<keyword evidence="1" id="KW-0472">Membrane</keyword>
<keyword evidence="1" id="KW-1133">Transmembrane helix</keyword>
<sequence>MSGLTRERSCWYYVPWVVIFGLGILGGAIGVLIHFSILAYEETKDGLDHLGVDALNFDIPYPAVIATACVALAICVLLGLLSLSRSFIEAGHDATVVKSAIDRLLEKFGPESGETSNPGEPCPAQCLNLMYFPFLRDDQQVSCICDYAVLRRANDSFEEASRHSIPLLVGIWVAFLAVLVLLVDFACQYAHTGREKELIRRAHGKQFEIPDYYYKDTN</sequence>
<gene>
    <name evidence="2" type="ORF">DUNSADRAFT_5482</name>
</gene>
<reference evidence="2" key="1">
    <citation type="submission" date="2017-08" db="EMBL/GenBank/DDBJ databases">
        <authorList>
            <person name="Polle J.E."/>
            <person name="Barry K."/>
            <person name="Cushman J."/>
            <person name="Schmutz J."/>
            <person name="Tran D."/>
            <person name="Hathwaick L.T."/>
            <person name="Yim W.C."/>
            <person name="Jenkins J."/>
            <person name="Mckie-Krisberg Z.M."/>
            <person name="Prochnik S."/>
            <person name="Lindquist E."/>
            <person name="Dockter R.B."/>
            <person name="Adam C."/>
            <person name="Molina H."/>
            <person name="Bunkerborg J."/>
            <person name="Jin E."/>
            <person name="Buchheim M."/>
            <person name="Magnuson J."/>
        </authorList>
    </citation>
    <scope>NUCLEOTIDE SEQUENCE</scope>
    <source>
        <strain evidence="2">CCAP 19/18</strain>
    </source>
</reference>
<proteinExistence type="predicted"/>
<keyword evidence="1" id="KW-0812">Transmembrane</keyword>
<keyword evidence="3" id="KW-1185">Reference proteome</keyword>
<feature type="transmembrane region" description="Helical" evidence="1">
    <location>
        <begin position="12"/>
        <end position="39"/>
    </location>
</feature>
<feature type="transmembrane region" description="Helical" evidence="1">
    <location>
        <begin position="59"/>
        <end position="81"/>
    </location>
</feature>
<dbReference type="Proteomes" id="UP000815325">
    <property type="component" value="Unassembled WGS sequence"/>
</dbReference>
<protein>
    <submittedName>
        <fullName evidence="2">Uncharacterized protein</fullName>
    </submittedName>
</protein>
<evidence type="ECO:0000313" key="3">
    <source>
        <dbReference type="Proteomes" id="UP000815325"/>
    </source>
</evidence>
<comment type="caution">
    <text evidence="2">The sequence shown here is derived from an EMBL/GenBank/DDBJ whole genome shotgun (WGS) entry which is preliminary data.</text>
</comment>
<feature type="transmembrane region" description="Helical" evidence="1">
    <location>
        <begin position="165"/>
        <end position="186"/>
    </location>
</feature>
<accession>A0ABQ7H776</accession>
<organism evidence="2 3">
    <name type="scientific">Dunaliella salina</name>
    <name type="common">Green alga</name>
    <name type="synonym">Protococcus salinus</name>
    <dbReference type="NCBI Taxonomy" id="3046"/>
    <lineage>
        <taxon>Eukaryota</taxon>
        <taxon>Viridiplantae</taxon>
        <taxon>Chlorophyta</taxon>
        <taxon>core chlorophytes</taxon>
        <taxon>Chlorophyceae</taxon>
        <taxon>CS clade</taxon>
        <taxon>Chlamydomonadales</taxon>
        <taxon>Dunaliellaceae</taxon>
        <taxon>Dunaliella</taxon>
    </lineage>
</organism>
<name>A0ABQ7H776_DUNSA</name>
<evidence type="ECO:0000256" key="1">
    <source>
        <dbReference type="SAM" id="Phobius"/>
    </source>
</evidence>
<dbReference type="EMBL" id="MU069456">
    <property type="protein sequence ID" value="KAF5842715.1"/>
    <property type="molecule type" value="Genomic_DNA"/>
</dbReference>